<dbReference type="AlphaFoldDB" id="A0A1H1RVK0"/>
<proteinExistence type="inferred from homology"/>
<keyword evidence="5" id="KW-1185">Reference proteome</keyword>
<dbReference type="InterPro" id="IPR019734">
    <property type="entry name" value="TPR_rpt"/>
</dbReference>
<dbReference type="InterPro" id="IPR029058">
    <property type="entry name" value="AB_hydrolase_fold"/>
</dbReference>
<evidence type="ECO:0000256" key="1">
    <source>
        <dbReference type="ARBA" id="ARBA00005622"/>
    </source>
</evidence>
<evidence type="ECO:0000256" key="3">
    <source>
        <dbReference type="PROSITE-ProRule" id="PRU00339"/>
    </source>
</evidence>
<name>A0A1H1RVK0_9FLAO</name>
<dbReference type="InterPro" id="IPR011990">
    <property type="entry name" value="TPR-like_helical_dom_sf"/>
</dbReference>
<dbReference type="GO" id="GO:0016788">
    <property type="term" value="F:hydrolase activity, acting on ester bonds"/>
    <property type="evidence" value="ECO:0007669"/>
    <property type="project" value="TreeGrafter"/>
</dbReference>
<evidence type="ECO:0000313" key="5">
    <source>
        <dbReference type="Proteomes" id="UP000198963"/>
    </source>
</evidence>
<dbReference type="EMBL" id="LT629774">
    <property type="protein sequence ID" value="SDS39698.1"/>
    <property type="molecule type" value="Genomic_DNA"/>
</dbReference>
<dbReference type="STRING" id="1249933.SAMN04489797_1512"/>
<organism evidence="4 5">
    <name type="scientific">Winogradskyella sediminis</name>
    <dbReference type="NCBI Taxonomy" id="1382466"/>
    <lineage>
        <taxon>Bacteria</taxon>
        <taxon>Pseudomonadati</taxon>
        <taxon>Bacteroidota</taxon>
        <taxon>Flavobacteriia</taxon>
        <taxon>Flavobacteriales</taxon>
        <taxon>Flavobacteriaceae</taxon>
        <taxon>Winogradskyella</taxon>
    </lineage>
</organism>
<dbReference type="InterPro" id="IPR000801">
    <property type="entry name" value="Esterase-like"/>
</dbReference>
<dbReference type="PANTHER" id="PTHR40841:SF2">
    <property type="entry name" value="SIDEROPHORE-DEGRADING ESTERASE (EUROFUNG)"/>
    <property type="match status" value="1"/>
</dbReference>
<dbReference type="PROSITE" id="PS50005">
    <property type="entry name" value="TPR"/>
    <property type="match status" value="1"/>
</dbReference>
<dbReference type="SUPFAM" id="SSF53474">
    <property type="entry name" value="alpha/beta-Hydrolases"/>
    <property type="match status" value="1"/>
</dbReference>
<keyword evidence="2" id="KW-0378">Hydrolase</keyword>
<protein>
    <submittedName>
        <fullName evidence="4">Uncharacterized protein</fullName>
    </submittedName>
</protein>
<dbReference type="InterPro" id="IPR052558">
    <property type="entry name" value="Siderophore_Hydrolase_D"/>
</dbReference>
<sequence>MKAKIRRVKDNYMTKVLKIVLTIGLLIVFQEISAQSKLNQSSEFQTEIIDSVYSEVFKEHREFWVKLPDNYNPNSSVKYPVVYLLDGFSLRENLEEIYDNYWGHYLPHMILIGISNKTNRIRDLTTSQIKMRRGQAMNKETGGAENFTQSIEKELIPYIDNKYPTTAYRTLIGHSYAGLFTINMLINHKHHFQNYIAIDPSLDWDDQKLLKEAKEKLSTESYKGKSLYVSLAAEQLHMWNEEITMENIMDDASEFTLFARSIIDFSTFATSQKQNGLNFSWKVYNEDLHGTVPLPTMRDGLIFLFKWYQFKYPQKYNNPETKVEELVKLLEKQEEIYSTHFGYPFPPMIEEMFSGYGYMNLEVGQPEKAFMFFKSNIDYYPNSASAYNSMADYYEAQNDITNALRFVQKAAELSNDEYYKNRIQELKNK</sequence>
<accession>A0A1H1RVK0</accession>
<dbReference type="PANTHER" id="PTHR40841">
    <property type="entry name" value="SIDEROPHORE TRIACETYLFUSARININE C ESTERASE"/>
    <property type="match status" value="1"/>
</dbReference>
<comment type="similarity">
    <text evidence="1">Belongs to the esterase D family.</text>
</comment>
<feature type="repeat" description="TPR" evidence="3">
    <location>
        <begin position="384"/>
        <end position="417"/>
    </location>
</feature>
<evidence type="ECO:0000313" key="4">
    <source>
        <dbReference type="EMBL" id="SDS39698.1"/>
    </source>
</evidence>
<reference evidence="4 5" key="1">
    <citation type="submission" date="2016-10" db="EMBL/GenBank/DDBJ databases">
        <authorList>
            <person name="Varghese N."/>
            <person name="Submissions S."/>
        </authorList>
    </citation>
    <scope>NUCLEOTIDE SEQUENCE [LARGE SCALE GENOMIC DNA]</scope>
    <source>
        <strain evidence="4 5">RHA_55</strain>
    </source>
</reference>
<evidence type="ECO:0000256" key="2">
    <source>
        <dbReference type="ARBA" id="ARBA00022801"/>
    </source>
</evidence>
<gene>
    <name evidence="4" type="ORF">SAMN04489797_1512</name>
</gene>
<dbReference type="Pfam" id="PF00756">
    <property type="entry name" value="Esterase"/>
    <property type="match status" value="1"/>
</dbReference>
<dbReference type="SUPFAM" id="SSF48452">
    <property type="entry name" value="TPR-like"/>
    <property type="match status" value="1"/>
</dbReference>
<dbReference type="Gene3D" id="3.40.50.1820">
    <property type="entry name" value="alpha/beta hydrolase"/>
    <property type="match status" value="1"/>
</dbReference>
<dbReference type="Proteomes" id="UP000198963">
    <property type="component" value="Chromosome I"/>
</dbReference>
<keyword evidence="3" id="KW-0802">TPR repeat</keyword>